<dbReference type="InterPro" id="IPR008995">
    <property type="entry name" value="Mo/tungstate-bd_C_term_dom"/>
</dbReference>
<comment type="caution">
    <text evidence="5">The sequence shown here is derived from an EMBL/GenBank/DDBJ whole genome shotgun (WGS) entry which is preliminary data.</text>
</comment>
<dbReference type="PANTHER" id="PTHR42781">
    <property type="entry name" value="SPERMIDINE/PUTRESCINE IMPORT ATP-BINDING PROTEIN POTA"/>
    <property type="match status" value="1"/>
</dbReference>
<dbReference type="InterPro" id="IPR027417">
    <property type="entry name" value="P-loop_NTPase"/>
</dbReference>
<dbReference type="PANTHER" id="PTHR42781:SF4">
    <property type="entry name" value="SPERMIDINE_PUTRESCINE IMPORT ATP-BINDING PROTEIN POTA"/>
    <property type="match status" value="1"/>
</dbReference>
<keyword evidence="2" id="KW-0547">Nucleotide-binding</keyword>
<feature type="domain" description="ABC transporter" evidence="4">
    <location>
        <begin position="6"/>
        <end position="240"/>
    </location>
</feature>
<dbReference type="GO" id="GO:0015697">
    <property type="term" value="P:quaternary ammonium group transport"/>
    <property type="evidence" value="ECO:0007669"/>
    <property type="project" value="UniProtKB-ARBA"/>
</dbReference>
<evidence type="ECO:0000313" key="6">
    <source>
        <dbReference type="Proteomes" id="UP001155027"/>
    </source>
</evidence>
<dbReference type="Pfam" id="PF00005">
    <property type="entry name" value="ABC_tran"/>
    <property type="match status" value="1"/>
</dbReference>
<gene>
    <name evidence="5" type="ORF">GGP71_001012</name>
</gene>
<dbReference type="GO" id="GO:0016887">
    <property type="term" value="F:ATP hydrolysis activity"/>
    <property type="evidence" value="ECO:0007669"/>
    <property type="project" value="InterPro"/>
</dbReference>
<dbReference type="SMART" id="SM00382">
    <property type="entry name" value="AAA"/>
    <property type="match status" value="1"/>
</dbReference>
<proteinExistence type="predicted"/>
<dbReference type="EMBL" id="JANUAU010000003">
    <property type="protein sequence ID" value="MCS3677096.1"/>
    <property type="molecule type" value="Genomic_DNA"/>
</dbReference>
<dbReference type="InterPro" id="IPR003593">
    <property type="entry name" value="AAA+_ATPase"/>
</dbReference>
<protein>
    <submittedName>
        <fullName evidence="5">Iron(III) transport system ATP-binding protein</fullName>
    </submittedName>
</protein>
<evidence type="ECO:0000313" key="5">
    <source>
        <dbReference type="EMBL" id="MCS3677096.1"/>
    </source>
</evidence>
<dbReference type="Proteomes" id="UP001155027">
    <property type="component" value="Unassembled WGS sequence"/>
</dbReference>
<reference evidence="5" key="1">
    <citation type="submission" date="2022-08" db="EMBL/GenBank/DDBJ databases">
        <title>Genomic Encyclopedia of Type Strains, Phase V (KMG-V): Genome sequencing to study the core and pangenomes of soil and plant-associated prokaryotes.</title>
        <authorList>
            <person name="Whitman W."/>
        </authorList>
    </citation>
    <scope>NUCLEOTIDE SEQUENCE</scope>
    <source>
        <strain evidence="5">0</strain>
    </source>
</reference>
<dbReference type="AlphaFoldDB" id="A0A9X2Q053"/>
<dbReference type="InterPro" id="IPR003439">
    <property type="entry name" value="ABC_transporter-like_ATP-bd"/>
</dbReference>
<dbReference type="GO" id="GO:0022857">
    <property type="term" value="F:transmembrane transporter activity"/>
    <property type="evidence" value="ECO:0007669"/>
    <property type="project" value="InterPro"/>
</dbReference>
<evidence type="ECO:0000256" key="3">
    <source>
        <dbReference type="ARBA" id="ARBA00022840"/>
    </source>
</evidence>
<dbReference type="RefSeq" id="WP_259079647.1">
    <property type="nucleotide sequence ID" value="NZ_JANUAU010000003.1"/>
</dbReference>
<keyword evidence="3 5" id="KW-0067">ATP-binding</keyword>
<dbReference type="PROSITE" id="PS50893">
    <property type="entry name" value="ABC_TRANSPORTER_2"/>
    <property type="match status" value="1"/>
</dbReference>
<evidence type="ECO:0000256" key="2">
    <source>
        <dbReference type="ARBA" id="ARBA00022741"/>
    </source>
</evidence>
<name>A0A9X2Q053_9BACT</name>
<dbReference type="SUPFAM" id="SSF52540">
    <property type="entry name" value="P-loop containing nucleoside triphosphate hydrolases"/>
    <property type="match status" value="1"/>
</dbReference>
<dbReference type="InterPro" id="IPR050093">
    <property type="entry name" value="ABC_SmlMolc_Importer"/>
</dbReference>
<dbReference type="PROSITE" id="PS00211">
    <property type="entry name" value="ABC_TRANSPORTER_1"/>
    <property type="match status" value="1"/>
</dbReference>
<dbReference type="GO" id="GO:0005524">
    <property type="term" value="F:ATP binding"/>
    <property type="evidence" value="ECO:0007669"/>
    <property type="project" value="UniProtKB-KW"/>
</dbReference>
<dbReference type="FunFam" id="3.40.50.300:FF:000425">
    <property type="entry name" value="Probable ABC transporter, ATP-binding subunit"/>
    <property type="match status" value="1"/>
</dbReference>
<dbReference type="GO" id="GO:0043190">
    <property type="term" value="C:ATP-binding cassette (ABC) transporter complex"/>
    <property type="evidence" value="ECO:0007669"/>
    <property type="project" value="InterPro"/>
</dbReference>
<sequence>MSTPILSVQNLTKRFGPEAPPVVHEVSFEVEDGEIFSILGPSGCGKTTTLRCVAGFEEASAGTIAVRDQTLSGPGVHVSPDARDVGIVFQNYALFPHLTVRENVAFGLDGASEAARSARAQEVLEMVGLDGFEDRRPQHLSGGQQQRVALARTLAPEPDLILLDEPFSNLDALLRQETRQEVRELLKNKGMSAVFVTHNQEEALSFADRLAVMRGGQLDQIGTPEEVYYHPRTLFVAQFLGRTNLLLSQAAGTEADTPLGRVGLNEAAEGTVLVSMRPEHLALEAPEASDGTVGTVVGRAFKGHDITYRVCCGGSEYLVHTDNRRFYEPGDTVAVRPLEPAVVLESRSTPAEVPSGATPEPDP</sequence>
<dbReference type="Gene3D" id="2.40.50.100">
    <property type="match status" value="1"/>
</dbReference>
<accession>A0A9X2Q053</accession>
<evidence type="ECO:0000259" key="4">
    <source>
        <dbReference type="PROSITE" id="PS50893"/>
    </source>
</evidence>
<dbReference type="InterPro" id="IPR013611">
    <property type="entry name" value="Transp-assoc_OB_typ2"/>
</dbReference>
<dbReference type="InterPro" id="IPR017871">
    <property type="entry name" value="ABC_transporter-like_CS"/>
</dbReference>
<evidence type="ECO:0000256" key="1">
    <source>
        <dbReference type="ARBA" id="ARBA00022448"/>
    </source>
</evidence>
<keyword evidence="1" id="KW-0813">Transport</keyword>
<dbReference type="Gene3D" id="3.40.50.300">
    <property type="entry name" value="P-loop containing nucleotide triphosphate hydrolases"/>
    <property type="match status" value="1"/>
</dbReference>
<dbReference type="Pfam" id="PF08402">
    <property type="entry name" value="TOBE_2"/>
    <property type="match status" value="1"/>
</dbReference>
<organism evidence="5 6">
    <name type="scientific">Salinibacter ruber</name>
    <dbReference type="NCBI Taxonomy" id="146919"/>
    <lineage>
        <taxon>Bacteria</taxon>
        <taxon>Pseudomonadati</taxon>
        <taxon>Rhodothermota</taxon>
        <taxon>Rhodothermia</taxon>
        <taxon>Rhodothermales</taxon>
        <taxon>Salinibacteraceae</taxon>
        <taxon>Salinibacter</taxon>
    </lineage>
</organism>
<dbReference type="SUPFAM" id="SSF50331">
    <property type="entry name" value="MOP-like"/>
    <property type="match status" value="1"/>
</dbReference>